<evidence type="ECO:0000313" key="3">
    <source>
        <dbReference type="EMBL" id="SCF39183.1"/>
    </source>
</evidence>
<evidence type="ECO:0000256" key="1">
    <source>
        <dbReference type="SAM" id="MobiDB-lite"/>
    </source>
</evidence>
<organism evidence="3 4">
    <name type="scientific">Micromonospora mirobrigensis</name>
    <dbReference type="NCBI Taxonomy" id="262898"/>
    <lineage>
        <taxon>Bacteria</taxon>
        <taxon>Bacillati</taxon>
        <taxon>Actinomycetota</taxon>
        <taxon>Actinomycetes</taxon>
        <taxon>Micromonosporales</taxon>
        <taxon>Micromonosporaceae</taxon>
        <taxon>Micromonospora</taxon>
    </lineage>
</organism>
<feature type="domain" description="Pyrrolo-quinoline quinone repeat" evidence="2">
    <location>
        <begin position="177"/>
        <end position="369"/>
    </location>
</feature>
<dbReference type="EMBL" id="FMCX01000007">
    <property type="protein sequence ID" value="SCF39183.1"/>
    <property type="molecule type" value="Genomic_DNA"/>
</dbReference>
<dbReference type="STRING" id="262898.GA0070564_107185"/>
<dbReference type="SUPFAM" id="SSF50998">
    <property type="entry name" value="Quinoprotein alcohol dehydrogenase-like"/>
    <property type="match status" value="1"/>
</dbReference>
<sequence>MTVIDLGELRQEPDEERREPRPPRSVGRPLRLALVLALVVATVAGADAGRVTAPTLVPAPTGAQPFLAADRLYVAEPGTDNQGPRDLVAYPLPRAGRRGPTRPAPLWRTTMPGRGETVGVLELAGVVVVTGPTIGGDTYLTAAFDRATGVLRWQQSGVATSGGRELLVQTGLDEGTTGRVRRVDPDTGRTLWSVPTAPEAVHFGFRDDRVDRLVLVPAEGPVEVWDTGSGRRLRSADLAAGALPRYQGAYVVDDLLVLTPDNSTLVAYGLAGLDRRWQIDLPLVGYLVRCAELVCALGQTGGIRALDPATGRTVWSDPRWQPLDERDGRLLVAEPGPSSVVALRVLDAASGRGVADLGDWELVRRMWRDDPLVGVRRAGEHKVLVADLDLTTGEAGNLDVLVGATGDCQAGPAVLLCGRDDGTFGLWPRRR</sequence>
<feature type="region of interest" description="Disordered" evidence="1">
    <location>
        <begin position="1"/>
        <end position="26"/>
    </location>
</feature>
<dbReference type="InterPro" id="IPR015943">
    <property type="entry name" value="WD40/YVTN_repeat-like_dom_sf"/>
</dbReference>
<dbReference type="RefSeq" id="WP_141714844.1">
    <property type="nucleotide sequence ID" value="NZ_FMCX01000007.1"/>
</dbReference>
<dbReference type="Pfam" id="PF13360">
    <property type="entry name" value="PQQ_2"/>
    <property type="match status" value="1"/>
</dbReference>
<reference evidence="4" key="1">
    <citation type="submission" date="2016-06" db="EMBL/GenBank/DDBJ databases">
        <authorList>
            <person name="Varghese N."/>
            <person name="Submissions Spin"/>
        </authorList>
    </citation>
    <scope>NUCLEOTIDE SEQUENCE [LARGE SCALE GENOMIC DNA]</scope>
    <source>
        <strain evidence="4">DSM 44830</strain>
    </source>
</reference>
<keyword evidence="4" id="KW-1185">Reference proteome</keyword>
<dbReference type="Gene3D" id="2.130.10.10">
    <property type="entry name" value="YVTN repeat-like/Quinoprotein amine dehydrogenase"/>
    <property type="match status" value="1"/>
</dbReference>
<gene>
    <name evidence="3" type="ORF">GA0070564_107185</name>
</gene>
<feature type="region of interest" description="Disordered" evidence="1">
    <location>
        <begin position="77"/>
        <end position="108"/>
    </location>
</feature>
<name>A0A1C5A1W8_9ACTN</name>
<evidence type="ECO:0000259" key="2">
    <source>
        <dbReference type="Pfam" id="PF13360"/>
    </source>
</evidence>
<dbReference type="OrthoDB" id="3757373at2"/>
<dbReference type="Proteomes" id="UP000199504">
    <property type="component" value="Unassembled WGS sequence"/>
</dbReference>
<dbReference type="InterPro" id="IPR011047">
    <property type="entry name" value="Quinoprotein_ADH-like_sf"/>
</dbReference>
<evidence type="ECO:0000313" key="4">
    <source>
        <dbReference type="Proteomes" id="UP000199504"/>
    </source>
</evidence>
<dbReference type="InterPro" id="IPR002372">
    <property type="entry name" value="PQQ_rpt_dom"/>
</dbReference>
<protein>
    <submittedName>
        <fullName evidence="3">Outer membrane protein assembly factor BamB, contains PQQ-like beta-propeller repeat</fullName>
    </submittedName>
</protein>
<accession>A0A1C5A1W8</accession>
<dbReference type="AlphaFoldDB" id="A0A1C5A1W8"/>
<feature type="compositionally biased region" description="Basic and acidic residues" evidence="1">
    <location>
        <begin position="7"/>
        <end position="22"/>
    </location>
</feature>
<proteinExistence type="predicted"/>